<accession>A0A6L8KGS0</accession>
<gene>
    <name evidence="1" type="ORF">GTP46_26730</name>
</gene>
<dbReference type="RefSeq" id="WP_161009670.1">
    <property type="nucleotide sequence ID" value="NZ_WWCN01000024.1"/>
</dbReference>
<keyword evidence="2" id="KW-1185">Reference proteome</keyword>
<sequence length="202" mass="23057">MIDSITTYKLADVLVDEPHMQPILNAMAEKVSAFHIAEGALLGSLVEEEHRQLPLIILRSQRIPDGWPLTVEECDAFLDVFQSDYMDSMSYLVWTGDGFAVGVPAEPISEILAHYPRCDQMVVVWITETELVLDYIDMDEQLYERMDVAQNSWRLGRFIPDKEYAETKMAQFPPLLSDTEMRIISERGEPLYLLNGPGFGRI</sequence>
<dbReference type="Proteomes" id="UP000479335">
    <property type="component" value="Unassembled WGS sequence"/>
</dbReference>
<protein>
    <submittedName>
        <fullName evidence="1">Uncharacterized protein</fullName>
    </submittedName>
</protein>
<reference evidence="1 2" key="1">
    <citation type="submission" date="2019-12" db="EMBL/GenBank/DDBJ databases">
        <title>Novel species isolated from a subtropical stream in China.</title>
        <authorList>
            <person name="Lu H."/>
        </authorList>
    </citation>
    <scope>NUCLEOTIDE SEQUENCE [LARGE SCALE GENOMIC DNA]</scope>
    <source>
        <strain evidence="1 2">FT135W</strain>
    </source>
</reference>
<organism evidence="1 2">
    <name type="scientific">Duganella flavida</name>
    <dbReference type="NCBI Taxonomy" id="2692175"/>
    <lineage>
        <taxon>Bacteria</taxon>
        <taxon>Pseudomonadati</taxon>
        <taxon>Pseudomonadota</taxon>
        <taxon>Betaproteobacteria</taxon>
        <taxon>Burkholderiales</taxon>
        <taxon>Oxalobacteraceae</taxon>
        <taxon>Telluria group</taxon>
        <taxon>Duganella</taxon>
    </lineage>
</organism>
<dbReference type="EMBL" id="WWCN01000024">
    <property type="protein sequence ID" value="MYM26230.1"/>
    <property type="molecule type" value="Genomic_DNA"/>
</dbReference>
<proteinExistence type="predicted"/>
<evidence type="ECO:0000313" key="2">
    <source>
        <dbReference type="Proteomes" id="UP000479335"/>
    </source>
</evidence>
<name>A0A6L8KGS0_9BURK</name>
<comment type="caution">
    <text evidence="1">The sequence shown here is derived from an EMBL/GenBank/DDBJ whole genome shotgun (WGS) entry which is preliminary data.</text>
</comment>
<evidence type="ECO:0000313" key="1">
    <source>
        <dbReference type="EMBL" id="MYM26230.1"/>
    </source>
</evidence>
<dbReference type="AlphaFoldDB" id="A0A6L8KGS0"/>